<dbReference type="AlphaFoldDB" id="A0A8J7J8L7"/>
<keyword evidence="2" id="KW-1185">Reference proteome</keyword>
<dbReference type="EMBL" id="JAELVR010000003">
    <property type="protein sequence ID" value="MBJ6370913.1"/>
    <property type="molecule type" value="Genomic_DNA"/>
</dbReference>
<organism evidence="1 2">
    <name type="scientific">Sedimentitalea arenosa</name>
    <dbReference type="NCBI Taxonomy" id="2798803"/>
    <lineage>
        <taxon>Bacteria</taxon>
        <taxon>Pseudomonadati</taxon>
        <taxon>Pseudomonadota</taxon>
        <taxon>Alphaproteobacteria</taxon>
        <taxon>Rhodobacterales</taxon>
        <taxon>Paracoccaceae</taxon>
        <taxon>Sedimentitalea</taxon>
    </lineage>
</organism>
<evidence type="ECO:0000313" key="2">
    <source>
        <dbReference type="Proteomes" id="UP000619079"/>
    </source>
</evidence>
<proteinExistence type="predicted"/>
<sequence length="455" mass="49416">MTFSPDLAALRFGCGLSPALAPPATPEALLAGLDGPDAMSARFPIEDFTAFSEQIAAARAVRETAKNRKDKIENQRVLRRSLTAARNRWHLQRLLRWTWSETPLRERLTAFWADHFTVMGKSSIMLSGALPYEQSAIRPHVAGRFADLLIAVTTHPMMLHYLDQSASVGPGSRLARGRADGRGLNENLAREVLELHTLGVDGPYTQDDVRQLAELFTGLTYTAAKGFAFQPRRAEPGAETVLGKSYGGDPARLEPVLDTLRDLAVHPATARHIARKLAVHFVSDAPDPALVDHVTARYLETGGDLMAVYGALIEHPAAWAAGPANIKPPLDYVASACRALAVPPERLAALEPRRARRLLIDPLAKMGQPLFRPRGPDGWAEEDAAWITPQAVSARLLWALSAPSALRPDLPEPRSFVDTTLGAFATEPVRFAAASAESRADAVGLVLSAPAFQRR</sequence>
<protein>
    <submittedName>
        <fullName evidence="1">DUF1800 domain-containing protein</fullName>
    </submittedName>
</protein>
<dbReference type="Pfam" id="PF08811">
    <property type="entry name" value="DUF1800"/>
    <property type="match status" value="1"/>
</dbReference>
<gene>
    <name evidence="1" type="ORF">JF290_05205</name>
</gene>
<accession>A0A8J7J8L7</accession>
<dbReference type="InterPro" id="IPR014917">
    <property type="entry name" value="DUF1800"/>
</dbReference>
<reference evidence="1" key="1">
    <citation type="submission" date="2020-12" db="EMBL/GenBank/DDBJ databases">
        <title>Sedimentitalea sp. nov., isolated from sand in Incheon.</title>
        <authorList>
            <person name="Kim W."/>
        </authorList>
    </citation>
    <scope>NUCLEOTIDE SEQUENCE</scope>
    <source>
        <strain evidence="1">CAU 1593</strain>
    </source>
</reference>
<dbReference type="Proteomes" id="UP000619079">
    <property type="component" value="Unassembled WGS sequence"/>
</dbReference>
<evidence type="ECO:0000313" key="1">
    <source>
        <dbReference type="EMBL" id="MBJ6370913.1"/>
    </source>
</evidence>
<comment type="caution">
    <text evidence="1">The sequence shown here is derived from an EMBL/GenBank/DDBJ whole genome shotgun (WGS) entry which is preliminary data.</text>
</comment>
<name>A0A8J7J8L7_9RHOB</name>